<dbReference type="RefSeq" id="WP_330435093.1">
    <property type="nucleotide sequence ID" value="NZ_JAZDUF010000007.1"/>
</dbReference>
<dbReference type="EMBL" id="JAZDUF010000007">
    <property type="protein sequence ID" value="MEE3852671.1"/>
    <property type="molecule type" value="Genomic_DNA"/>
</dbReference>
<dbReference type="InterPro" id="IPR029068">
    <property type="entry name" value="Glyas_Bleomycin-R_OHBP_Dase"/>
</dbReference>
<feature type="domain" description="VOC" evidence="1">
    <location>
        <begin position="9"/>
        <end position="132"/>
    </location>
</feature>
<gene>
    <name evidence="2" type="ORF">VZC37_20195</name>
</gene>
<sequence>MTGTPPLHGLHHAALTVTDLAASIEWYTRVLGFAEVARWTAGGLDKALLNRPDTPPISLVAHNDSAVTGTFDEHRTGLDHLSFAVADLAELQLWVAVLDQHSIPHGEIVEGRTGSLVAFRDPDDIALEFYTLV</sequence>
<dbReference type="InterPro" id="IPR050383">
    <property type="entry name" value="GlyoxalaseI/FosfomycinResist"/>
</dbReference>
<organism evidence="2 3">
    <name type="scientific">Gordonia sesuvii</name>
    <dbReference type="NCBI Taxonomy" id="3116777"/>
    <lineage>
        <taxon>Bacteria</taxon>
        <taxon>Bacillati</taxon>
        <taxon>Actinomycetota</taxon>
        <taxon>Actinomycetes</taxon>
        <taxon>Mycobacteriales</taxon>
        <taxon>Gordoniaceae</taxon>
        <taxon>Gordonia</taxon>
    </lineage>
</organism>
<dbReference type="Pfam" id="PF00903">
    <property type="entry name" value="Glyoxalase"/>
    <property type="match status" value="1"/>
</dbReference>
<accession>A0ABU7MHT1</accession>
<dbReference type="PANTHER" id="PTHR21366:SF31">
    <property type="entry name" value="METALLOTHIOL TRANSFERASE FOSB"/>
    <property type="match status" value="1"/>
</dbReference>
<dbReference type="PANTHER" id="PTHR21366">
    <property type="entry name" value="GLYOXALASE FAMILY PROTEIN"/>
    <property type="match status" value="1"/>
</dbReference>
<dbReference type="InterPro" id="IPR037523">
    <property type="entry name" value="VOC_core"/>
</dbReference>
<dbReference type="SUPFAM" id="SSF54593">
    <property type="entry name" value="Glyoxalase/Bleomycin resistance protein/Dihydroxybiphenyl dioxygenase"/>
    <property type="match status" value="1"/>
</dbReference>
<name>A0ABU7MHT1_9ACTN</name>
<dbReference type="Proteomes" id="UP001347146">
    <property type="component" value="Unassembled WGS sequence"/>
</dbReference>
<dbReference type="InterPro" id="IPR004360">
    <property type="entry name" value="Glyas_Fos-R_dOase_dom"/>
</dbReference>
<keyword evidence="3" id="KW-1185">Reference proteome</keyword>
<dbReference type="Gene3D" id="3.10.180.10">
    <property type="entry name" value="2,3-Dihydroxybiphenyl 1,2-Dioxygenase, domain 1"/>
    <property type="match status" value="1"/>
</dbReference>
<protein>
    <submittedName>
        <fullName evidence="2">VOC family protein</fullName>
    </submittedName>
</protein>
<dbReference type="PROSITE" id="PS51819">
    <property type="entry name" value="VOC"/>
    <property type="match status" value="1"/>
</dbReference>
<reference evidence="2 3" key="1">
    <citation type="submission" date="2024-01" db="EMBL/GenBank/DDBJ databases">
        <title>Draft genome sequence of Gordonia sp. LSe1-13.</title>
        <authorList>
            <person name="Suphannarot A."/>
            <person name="Mingma R."/>
        </authorList>
    </citation>
    <scope>NUCLEOTIDE SEQUENCE [LARGE SCALE GENOMIC DNA]</scope>
    <source>
        <strain evidence="2 3">LSe1-13</strain>
    </source>
</reference>
<comment type="caution">
    <text evidence="2">The sequence shown here is derived from an EMBL/GenBank/DDBJ whole genome shotgun (WGS) entry which is preliminary data.</text>
</comment>
<dbReference type="CDD" id="cd06587">
    <property type="entry name" value="VOC"/>
    <property type="match status" value="1"/>
</dbReference>
<proteinExistence type="predicted"/>
<evidence type="ECO:0000313" key="2">
    <source>
        <dbReference type="EMBL" id="MEE3852671.1"/>
    </source>
</evidence>
<evidence type="ECO:0000313" key="3">
    <source>
        <dbReference type="Proteomes" id="UP001347146"/>
    </source>
</evidence>
<evidence type="ECO:0000259" key="1">
    <source>
        <dbReference type="PROSITE" id="PS51819"/>
    </source>
</evidence>